<protein>
    <submittedName>
        <fullName evidence="2">Uncharacterized protein</fullName>
    </submittedName>
</protein>
<proteinExistence type="predicted"/>
<dbReference type="AlphaFoldDB" id="A0A1W0A9E7"/>
<keyword evidence="1" id="KW-0472">Membrane</keyword>
<gene>
    <name evidence="2" type="ORF">THRCLA_01067</name>
</gene>
<organism evidence="2 3">
    <name type="scientific">Thraustotheca clavata</name>
    <dbReference type="NCBI Taxonomy" id="74557"/>
    <lineage>
        <taxon>Eukaryota</taxon>
        <taxon>Sar</taxon>
        <taxon>Stramenopiles</taxon>
        <taxon>Oomycota</taxon>
        <taxon>Saprolegniomycetes</taxon>
        <taxon>Saprolegniales</taxon>
        <taxon>Achlyaceae</taxon>
        <taxon>Thraustotheca</taxon>
    </lineage>
</organism>
<dbReference type="EMBL" id="JNBS01000293">
    <property type="protein sequence ID" value="OQS06906.1"/>
    <property type="molecule type" value="Genomic_DNA"/>
</dbReference>
<comment type="caution">
    <text evidence="2">The sequence shown here is derived from an EMBL/GenBank/DDBJ whole genome shotgun (WGS) entry which is preliminary data.</text>
</comment>
<sequence length="180" mass="20414">MVIIEYKYSITFVFNGPQQVNDLRTTTSPLYKIDHNIALFVASLTLSLSVLSFLAYTSERLPWPSRLPHIPQLDKFTVFNTSTLIYTQQLYNKSTLHQGSTLPQGSTYADIERDTFVFRRLLRPQEYTTCESLLQGLPGVVFYNPTMKLIVCASINANASMAHERGACLVMHFLSIPITQ</sequence>
<evidence type="ECO:0000313" key="3">
    <source>
        <dbReference type="Proteomes" id="UP000243217"/>
    </source>
</evidence>
<evidence type="ECO:0000256" key="1">
    <source>
        <dbReference type="SAM" id="Phobius"/>
    </source>
</evidence>
<evidence type="ECO:0000313" key="2">
    <source>
        <dbReference type="EMBL" id="OQS06906.1"/>
    </source>
</evidence>
<name>A0A1W0A9E7_9STRA</name>
<dbReference type="Proteomes" id="UP000243217">
    <property type="component" value="Unassembled WGS sequence"/>
</dbReference>
<reference evidence="2 3" key="1">
    <citation type="journal article" date="2014" name="Genome Biol. Evol.">
        <title>The secreted proteins of Achlya hypogyna and Thraustotheca clavata identify the ancestral oomycete secretome and reveal gene acquisitions by horizontal gene transfer.</title>
        <authorList>
            <person name="Misner I."/>
            <person name="Blouin N."/>
            <person name="Leonard G."/>
            <person name="Richards T.A."/>
            <person name="Lane C.E."/>
        </authorList>
    </citation>
    <scope>NUCLEOTIDE SEQUENCE [LARGE SCALE GENOMIC DNA]</scope>
    <source>
        <strain evidence="2 3">ATCC 34112</strain>
    </source>
</reference>
<accession>A0A1W0A9E7</accession>
<keyword evidence="1" id="KW-1133">Transmembrane helix</keyword>
<keyword evidence="1" id="KW-0812">Transmembrane</keyword>
<feature type="transmembrane region" description="Helical" evidence="1">
    <location>
        <begin position="37"/>
        <end position="56"/>
    </location>
</feature>
<keyword evidence="3" id="KW-1185">Reference proteome</keyword>